<dbReference type="GeneID" id="54478960"/>
<feature type="domain" description="DUF7918" evidence="2">
    <location>
        <begin position="9"/>
        <end position="228"/>
    </location>
</feature>
<accession>A0A6A6PJL7</accession>
<dbReference type="OrthoDB" id="3364132at2759"/>
<dbReference type="RefSeq" id="XP_033586762.1">
    <property type="nucleotide sequence ID" value="XM_033737958.1"/>
</dbReference>
<feature type="compositionally biased region" description="Basic and acidic residues" evidence="1">
    <location>
        <begin position="265"/>
        <end position="277"/>
    </location>
</feature>
<sequence length="316" mass="34860">MAISDDIPGVDVAIVVNGKPLQEHKDSILVEEERTVTRYIEAVSGQSFEVRMTTNRQTRFKGDSLAFTIFMDGKEAESALMSKEACRSRRAVRTMKGAEIATGFVKKFFFSALETAADGRKFNDEGAKLSDLGQIVIEVSHVNCVGSPSSGDGFDGETQDIGILSEKAIKGQTLSHSVGLRDAVRDRSVTFTYRETEDVQGIPAPVARFVFHYRSKAALKSMMIIPRTPSPQPVEKRDASTYTPADIEQLRKELREMKEARDAAVKVKQEHADDNPRPRKIARPRAGDTQLELDDDGGLRESSTATLQAPEIIVLD</sequence>
<evidence type="ECO:0000259" key="2">
    <source>
        <dbReference type="Pfam" id="PF25534"/>
    </source>
</evidence>
<reference evidence="3" key="1">
    <citation type="journal article" date="2020" name="Stud. Mycol.">
        <title>101 Dothideomycetes genomes: a test case for predicting lifestyles and emergence of pathogens.</title>
        <authorList>
            <person name="Haridas S."/>
            <person name="Albert R."/>
            <person name="Binder M."/>
            <person name="Bloem J."/>
            <person name="Labutti K."/>
            <person name="Salamov A."/>
            <person name="Andreopoulos B."/>
            <person name="Baker S."/>
            <person name="Barry K."/>
            <person name="Bills G."/>
            <person name="Bluhm B."/>
            <person name="Cannon C."/>
            <person name="Castanera R."/>
            <person name="Culley D."/>
            <person name="Daum C."/>
            <person name="Ezra D."/>
            <person name="Gonzalez J."/>
            <person name="Henrissat B."/>
            <person name="Kuo A."/>
            <person name="Liang C."/>
            <person name="Lipzen A."/>
            <person name="Lutzoni F."/>
            <person name="Magnuson J."/>
            <person name="Mondo S."/>
            <person name="Nolan M."/>
            <person name="Ohm R."/>
            <person name="Pangilinan J."/>
            <person name="Park H.-J."/>
            <person name="Ramirez L."/>
            <person name="Alfaro M."/>
            <person name="Sun H."/>
            <person name="Tritt A."/>
            <person name="Yoshinaga Y."/>
            <person name="Zwiers L.-H."/>
            <person name="Turgeon B."/>
            <person name="Goodwin S."/>
            <person name="Spatafora J."/>
            <person name="Crous P."/>
            <person name="Grigoriev I."/>
        </authorList>
    </citation>
    <scope>NUCLEOTIDE SEQUENCE</scope>
    <source>
        <strain evidence="3">CBS 113389</strain>
    </source>
</reference>
<feature type="region of interest" description="Disordered" evidence="1">
    <location>
        <begin position="265"/>
        <end position="316"/>
    </location>
</feature>
<gene>
    <name evidence="3" type="ORF">BDY17DRAFT_33815</name>
</gene>
<evidence type="ECO:0000256" key="1">
    <source>
        <dbReference type="SAM" id="MobiDB-lite"/>
    </source>
</evidence>
<dbReference type="AlphaFoldDB" id="A0A6A6PJL7"/>
<dbReference type="PANTHER" id="PTHR36223:SF1">
    <property type="entry name" value="TRANSCRIPTION ELONGATION FACTOR EAF N-TERMINAL DOMAIN-CONTAINING PROTEIN"/>
    <property type="match status" value="1"/>
</dbReference>
<keyword evidence="4" id="KW-1185">Reference proteome</keyword>
<dbReference type="InterPro" id="IPR057678">
    <property type="entry name" value="DUF7918"/>
</dbReference>
<evidence type="ECO:0000313" key="3">
    <source>
        <dbReference type="EMBL" id="KAF2480192.1"/>
    </source>
</evidence>
<dbReference type="EMBL" id="MU001640">
    <property type="protein sequence ID" value="KAF2480192.1"/>
    <property type="molecule type" value="Genomic_DNA"/>
</dbReference>
<dbReference type="Pfam" id="PF25534">
    <property type="entry name" value="DUF7918"/>
    <property type="match status" value="1"/>
</dbReference>
<organism evidence="3 4">
    <name type="scientific">Neohortaea acidophila</name>
    <dbReference type="NCBI Taxonomy" id="245834"/>
    <lineage>
        <taxon>Eukaryota</taxon>
        <taxon>Fungi</taxon>
        <taxon>Dikarya</taxon>
        <taxon>Ascomycota</taxon>
        <taxon>Pezizomycotina</taxon>
        <taxon>Dothideomycetes</taxon>
        <taxon>Dothideomycetidae</taxon>
        <taxon>Mycosphaerellales</taxon>
        <taxon>Teratosphaeriaceae</taxon>
        <taxon>Neohortaea</taxon>
    </lineage>
</organism>
<name>A0A6A6PJL7_9PEZI</name>
<evidence type="ECO:0000313" key="4">
    <source>
        <dbReference type="Proteomes" id="UP000799767"/>
    </source>
</evidence>
<dbReference type="PANTHER" id="PTHR36223">
    <property type="entry name" value="BETA-LACTAMASE-TYPE TRANSPEPTIDASE FOLD DOMAIN CONTAINING PROTEIN"/>
    <property type="match status" value="1"/>
</dbReference>
<proteinExistence type="predicted"/>
<dbReference type="Proteomes" id="UP000799767">
    <property type="component" value="Unassembled WGS sequence"/>
</dbReference>
<protein>
    <recommendedName>
        <fullName evidence="2">DUF7918 domain-containing protein</fullName>
    </recommendedName>
</protein>